<proteinExistence type="predicted"/>
<name>A0A1T3CJZ6_9HYPO</name>
<dbReference type="Proteomes" id="UP000191004">
    <property type="component" value="Unassembled WGS sequence"/>
</dbReference>
<gene>
    <name evidence="2" type="ORF">A0O28_0081250</name>
</gene>
<accession>A0A1T3CJZ6</accession>
<dbReference type="EMBL" id="LVVK01000015">
    <property type="protein sequence ID" value="OPB41406.1"/>
    <property type="molecule type" value="Genomic_DNA"/>
</dbReference>
<keyword evidence="3" id="KW-1185">Reference proteome</keyword>
<feature type="region of interest" description="Disordered" evidence="1">
    <location>
        <begin position="125"/>
        <end position="146"/>
    </location>
</feature>
<sequence length="268" mass="30569">MAAAQSIQSDEPPYPSFEELRRNEQRILFSPAAKRLYWPLEGVFPSTISVMRTARSVGELDPFFRPDTSGSGSGTWHEISSLPLTDPKVSSVEASLRDLDQWESDWLEWHRDHTAPEFNAEYTTYGDLSDEDRPYANEPKEDGSWEEDSDTEFLIRCCGDDRPLRKRGLKIKVTPSAGNNFVTVHDYVSVVHSWLMGLRGDIIRAKAVARPMPYPESVSNIEWMVSNLTAPQHEIMTKEVWTEMHRPPRPMDAATSRFLQRIGARTAQ</sequence>
<reference evidence="2 3" key="1">
    <citation type="submission" date="2016-04" db="EMBL/GenBank/DDBJ databases">
        <title>Multiple horizontal gene transfer events from other fungi enriched the ability of the initially mycotrophic fungus Trichoderma (Ascomycota) to feed on dead plant biomass.</title>
        <authorList>
            <person name="Atanasova L."/>
            <person name="Chenthamara K."/>
            <person name="Zhang J."/>
            <person name="Grujic M."/>
            <person name="Henrissat B."/>
            <person name="Kuo A."/>
            <person name="Aertz A."/>
            <person name="Salamov A."/>
            <person name="Lipzen A."/>
            <person name="Labutti K."/>
            <person name="Barry K."/>
            <person name="Miao Y."/>
            <person name="Rahimi M.J."/>
            <person name="Shen Q."/>
            <person name="Grigoriev I.V."/>
            <person name="Kubicek C.P."/>
            <person name="Druzhinina I.S."/>
        </authorList>
    </citation>
    <scope>NUCLEOTIDE SEQUENCE [LARGE SCALE GENOMIC DNA]</scope>
    <source>
        <strain evidence="2 3">NJAU 4742</strain>
    </source>
</reference>
<evidence type="ECO:0000313" key="2">
    <source>
        <dbReference type="EMBL" id="OPB41406.1"/>
    </source>
</evidence>
<evidence type="ECO:0000256" key="1">
    <source>
        <dbReference type="SAM" id="MobiDB-lite"/>
    </source>
</evidence>
<dbReference type="AlphaFoldDB" id="A0A1T3CJZ6"/>
<dbReference type="OrthoDB" id="3944545at2759"/>
<feature type="compositionally biased region" description="Basic and acidic residues" evidence="1">
    <location>
        <begin position="131"/>
        <end position="143"/>
    </location>
</feature>
<comment type="caution">
    <text evidence="2">The sequence shown here is derived from an EMBL/GenBank/DDBJ whole genome shotgun (WGS) entry which is preliminary data.</text>
</comment>
<organism evidence="2 3">
    <name type="scientific">Trichoderma guizhouense</name>
    <dbReference type="NCBI Taxonomy" id="1491466"/>
    <lineage>
        <taxon>Eukaryota</taxon>
        <taxon>Fungi</taxon>
        <taxon>Dikarya</taxon>
        <taxon>Ascomycota</taxon>
        <taxon>Pezizomycotina</taxon>
        <taxon>Sordariomycetes</taxon>
        <taxon>Hypocreomycetidae</taxon>
        <taxon>Hypocreales</taxon>
        <taxon>Hypocreaceae</taxon>
        <taxon>Trichoderma</taxon>
    </lineage>
</organism>
<protein>
    <submittedName>
        <fullName evidence="2">Uncharacterized protein</fullName>
    </submittedName>
</protein>
<evidence type="ECO:0000313" key="3">
    <source>
        <dbReference type="Proteomes" id="UP000191004"/>
    </source>
</evidence>